<dbReference type="RefSeq" id="WP_307567789.1">
    <property type="nucleotide sequence ID" value="NZ_JAUSQU010000001.1"/>
</dbReference>
<feature type="region of interest" description="Disordered" evidence="6">
    <location>
        <begin position="858"/>
        <end position="879"/>
    </location>
</feature>
<name>A0ABT9QU16_9ACTN</name>
<dbReference type="EMBL" id="JAUSQU010000001">
    <property type="protein sequence ID" value="MDP9849768.1"/>
    <property type="molecule type" value="Genomic_DNA"/>
</dbReference>
<keyword evidence="3 9" id="KW-0418">Kinase</keyword>
<keyword evidence="4 5" id="KW-0067">ATP-binding</keyword>
<evidence type="ECO:0000259" key="7">
    <source>
        <dbReference type="PROSITE" id="PS50011"/>
    </source>
</evidence>
<evidence type="ECO:0000259" key="8">
    <source>
        <dbReference type="PROSITE" id="PS50965"/>
    </source>
</evidence>
<dbReference type="InterPro" id="IPR049832">
    <property type="entry name" value="BREX_PglW"/>
</dbReference>
<reference evidence="9 10" key="1">
    <citation type="submission" date="2023-07" db="EMBL/GenBank/DDBJ databases">
        <title>Sequencing the genomes of 1000 actinobacteria strains.</title>
        <authorList>
            <person name="Klenk H.-P."/>
        </authorList>
    </citation>
    <scope>NUCLEOTIDE SEQUENCE [LARGE SCALE GENOMIC DNA]</scope>
    <source>
        <strain evidence="9 10">DSM 46740</strain>
    </source>
</reference>
<dbReference type="PROSITE" id="PS50965">
    <property type="entry name" value="NERD"/>
    <property type="match status" value="1"/>
</dbReference>
<keyword evidence="1" id="KW-0808">Transferase</keyword>
<dbReference type="InterPro" id="IPR017441">
    <property type="entry name" value="Protein_kinase_ATP_BS"/>
</dbReference>
<feature type="domain" description="Protein kinase" evidence="7">
    <location>
        <begin position="515"/>
        <end position="772"/>
    </location>
</feature>
<keyword evidence="9" id="KW-0723">Serine/threonine-protein kinase</keyword>
<dbReference type="NCBIfam" id="NF033442">
    <property type="entry name" value="BREX_PglW"/>
    <property type="match status" value="1"/>
</dbReference>
<evidence type="ECO:0000256" key="6">
    <source>
        <dbReference type="SAM" id="MobiDB-lite"/>
    </source>
</evidence>
<dbReference type="PANTHER" id="PTHR43289:SF34">
    <property type="entry name" value="SERINE_THREONINE-PROTEIN KINASE YBDM-RELATED"/>
    <property type="match status" value="1"/>
</dbReference>
<dbReference type="Gene3D" id="1.10.150.20">
    <property type="entry name" value="5' to 3' exonuclease, C-terminal subdomain"/>
    <property type="match status" value="1"/>
</dbReference>
<evidence type="ECO:0000256" key="5">
    <source>
        <dbReference type="PROSITE-ProRule" id="PRU10141"/>
    </source>
</evidence>
<evidence type="ECO:0000256" key="4">
    <source>
        <dbReference type="ARBA" id="ARBA00022840"/>
    </source>
</evidence>
<dbReference type="SUPFAM" id="SSF47789">
    <property type="entry name" value="C-terminal domain of RNA polymerase alpha subunit"/>
    <property type="match status" value="1"/>
</dbReference>
<evidence type="ECO:0000256" key="1">
    <source>
        <dbReference type="ARBA" id="ARBA00022679"/>
    </source>
</evidence>
<dbReference type="InterPro" id="IPR000719">
    <property type="entry name" value="Prot_kinase_dom"/>
</dbReference>
<organism evidence="9 10">
    <name type="scientific">Streptosporangium lutulentum</name>
    <dbReference type="NCBI Taxonomy" id="1461250"/>
    <lineage>
        <taxon>Bacteria</taxon>
        <taxon>Bacillati</taxon>
        <taxon>Actinomycetota</taxon>
        <taxon>Actinomycetes</taxon>
        <taxon>Streptosporangiales</taxon>
        <taxon>Streptosporangiaceae</taxon>
        <taxon>Streptosporangium</taxon>
    </lineage>
</organism>
<comment type="caution">
    <text evidence="9">The sequence shown here is derived from an EMBL/GenBank/DDBJ whole genome shotgun (WGS) entry which is preliminary data.</text>
</comment>
<dbReference type="PROSITE" id="PS00107">
    <property type="entry name" value="PROTEIN_KINASE_ATP"/>
    <property type="match status" value="1"/>
</dbReference>
<evidence type="ECO:0000313" key="9">
    <source>
        <dbReference type="EMBL" id="MDP9849768.1"/>
    </source>
</evidence>
<feature type="domain" description="NERD" evidence="8">
    <location>
        <begin position="14"/>
        <end position="127"/>
    </location>
</feature>
<feature type="binding site" evidence="5">
    <location>
        <position position="543"/>
    </location>
    <ligand>
        <name>ATP</name>
        <dbReference type="ChEBI" id="CHEBI:30616"/>
    </ligand>
</feature>
<dbReference type="InterPro" id="IPR011528">
    <property type="entry name" value="NERD"/>
</dbReference>
<gene>
    <name evidence="9" type="ORF">J2853_008979</name>
</gene>
<dbReference type="SUPFAM" id="SSF56112">
    <property type="entry name" value="Protein kinase-like (PK-like)"/>
    <property type="match status" value="2"/>
</dbReference>
<evidence type="ECO:0000256" key="3">
    <source>
        <dbReference type="ARBA" id="ARBA00022777"/>
    </source>
</evidence>
<evidence type="ECO:0000256" key="2">
    <source>
        <dbReference type="ARBA" id="ARBA00022741"/>
    </source>
</evidence>
<dbReference type="Pfam" id="PF00069">
    <property type="entry name" value="Pkinase"/>
    <property type="match status" value="2"/>
</dbReference>
<proteinExistence type="predicted"/>
<keyword evidence="2 5" id="KW-0547">Nucleotide-binding</keyword>
<dbReference type="PROSITE" id="PS50011">
    <property type="entry name" value="PROTEIN_KINASE_DOM"/>
    <property type="match status" value="2"/>
</dbReference>
<dbReference type="Gene3D" id="1.10.510.10">
    <property type="entry name" value="Transferase(Phosphotransferase) domain 1"/>
    <property type="match status" value="2"/>
</dbReference>
<protein>
    <submittedName>
        <fullName evidence="9">Serine/threonine protein kinase</fullName>
    </submittedName>
</protein>
<sequence>MESGSRRWVEVTPSEHTHERGGLAAIKAKLDDDDPYRAWSNFTFTTRSGRQYEVDLLVIGKGGIYLLELKHWSGRIIGDHQTWLHNDRAEDNPRILADTKAKHFKQLLIDAGGRDLPFVHAGVVLHQPSTEVKLTDRGRYGVYRIDGQGPEGLDELIKDELAVIPGNPRNAVDRKRSVELARLINKAGVRPSVRHRRVGNLELADTPLAEGPGWQDYLARHPMLDSVRRVRFYLVDRSVSDEERAATLRAAKREFVTLENVNHPGIARAIEFYEHDRGLAVVFDHDASEVRLDHFLRQKAGGLSVDKRIELVRTLANTLRYAHSRRLVHRRLSPLSIFVRTLAHDRYGVRVRDWHTAGRLAPGSPGHGSYAAGTRTLEASTDRAAHGYIAPETLHNLDADPILADVFGLGSVSFLIFTGDAPADSSEELQQRLTRERGLDVGVELDGASQAMIDLIRNATAGDIDLRTESAEKFAQELENLIRDFLLKEEVAQQVDPLDATPGSMIGAREQPGRFEVVQRLGQGSTALALLVKDSQHGHAVLKVALDEDGARRRLLDEAEVLHLAREPRIARSLEGPLVVGGRTALLLEDAGRESLAAMIRREGRLSLDFLGRWGRDLLEILAALDLAGVNHRDIKPDNLAFRERGKNHEVHLSLFDFSLSRAPLEQTGVGTPPYLDPFFDPIHRPRYDAAAERYAVAVTLYEMATGRTPTYGTGGSHPALIDSDVTIDPADFEPGPARDGVIAFFREALSRDVKARHDSIETMRIAWQSAFESVPPAAATPTSVNPITGEELDQAAAKAVLDTAIASAGLTPRAVDALHRIDVRTVRDLLARSPFELSRLSGVAEPTKREIRRRAKQWRGRLQPVTSAPEAEDLQDGSDRGIGSVLGSLVPKNLHKDSAEAQVLRLYLGLEDTTSASGWPGSVELAQAAGVTRGRVSQIIPKARKGWRSRRSLTQVRDEIVEIVEDAGGVISATGIAEALLASRSPGAVGERWMRGALGLVRAAVEVEAERGGEARLLQRHSHNSVIVALEKPTDPDAVPGTDLLDYAVRLGKAADHLAAESPLPTTAHTEARLRSVRLPQGCAELPAERLALLAAAASRTAAANGRGEIYPDGLDPRRALEQMASSLGVVRRGMNPEQLKVRVRARYPKVGAFPEDPPEQEPRKLNTLLKKAGVPLVFERGTYEPRKVQGTILPSARSRGLTSLGGGLSDKEFAAFERRMALSSSERGFITLSVDYRFYTDAIAALSARFGAEVVDVTAELLTAMRAVADAHRVDWSLALRSDRPDAAPQDAANLRRLVALAAAGLEERLVTDPEPLLIVEAAPLARYDRLGVLERLADKATARPAARWLLLPVEQGGAPYIDDRPAPGTLGALKVSTNWVDAHRHLAAS</sequence>
<dbReference type="Pfam" id="PF08378">
    <property type="entry name" value="NERD"/>
    <property type="match status" value="1"/>
</dbReference>
<feature type="domain" description="Protein kinase" evidence="7">
    <location>
        <begin position="202"/>
        <end position="486"/>
    </location>
</feature>
<dbReference type="InterPro" id="IPR011009">
    <property type="entry name" value="Kinase-like_dom_sf"/>
</dbReference>
<dbReference type="GO" id="GO:0004674">
    <property type="term" value="F:protein serine/threonine kinase activity"/>
    <property type="evidence" value="ECO:0007669"/>
    <property type="project" value="UniProtKB-KW"/>
</dbReference>
<evidence type="ECO:0000313" key="10">
    <source>
        <dbReference type="Proteomes" id="UP001225356"/>
    </source>
</evidence>
<keyword evidence="10" id="KW-1185">Reference proteome</keyword>
<dbReference type="PANTHER" id="PTHR43289">
    <property type="entry name" value="MITOGEN-ACTIVATED PROTEIN KINASE KINASE KINASE 20-RELATED"/>
    <property type="match status" value="1"/>
</dbReference>
<dbReference type="Proteomes" id="UP001225356">
    <property type="component" value="Unassembled WGS sequence"/>
</dbReference>
<dbReference type="SMART" id="SM00220">
    <property type="entry name" value="S_TKc"/>
    <property type="match status" value="1"/>
</dbReference>
<accession>A0ABT9QU16</accession>